<evidence type="ECO:0000256" key="3">
    <source>
        <dbReference type="ARBA" id="ARBA00023163"/>
    </source>
</evidence>
<evidence type="ECO:0000256" key="2">
    <source>
        <dbReference type="ARBA" id="ARBA00023125"/>
    </source>
</evidence>
<dbReference type="InterPro" id="IPR039422">
    <property type="entry name" value="MarR/SlyA-like"/>
</dbReference>
<evidence type="ECO:0000313" key="5">
    <source>
        <dbReference type="EMBL" id="TXN29515.1"/>
    </source>
</evidence>
<dbReference type="InterPro" id="IPR036388">
    <property type="entry name" value="WH-like_DNA-bd_sf"/>
</dbReference>
<keyword evidence="1" id="KW-0805">Transcription regulation</keyword>
<dbReference type="PANTHER" id="PTHR33164:SF94">
    <property type="entry name" value="TRANSCRIPTIONAL REGULATORY PROTEIN-RELATED"/>
    <property type="match status" value="1"/>
</dbReference>
<accession>A0A5C8UMH9</accession>
<proteinExistence type="predicted"/>
<evidence type="ECO:0000259" key="4">
    <source>
        <dbReference type="PROSITE" id="PS50995"/>
    </source>
</evidence>
<protein>
    <submittedName>
        <fullName evidence="5">MarR family transcriptional regulator</fullName>
    </submittedName>
</protein>
<keyword evidence="2" id="KW-0238">DNA-binding</keyword>
<dbReference type="SUPFAM" id="SSF46785">
    <property type="entry name" value="Winged helix' DNA-binding domain"/>
    <property type="match status" value="1"/>
</dbReference>
<evidence type="ECO:0000313" key="6">
    <source>
        <dbReference type="Proteomes" id="UP000321379"/>
    </source>
</evidence>
<dbReference type="SMART" id="SM00347">
    <property type="entry name" value="HTH_MARR"/>
    <property type="match status" value="1"/>
</dbReference>
<feature type="domain" description="HTH marR-type" evidence="4">
    <location>
        <begin position="16"/>
        <end position="149"/>
    </location>
</feature>
<gene>
    <name evidence="5" type="ORF">FVP33_13455</name>
</gene>
<reference evidence="5 6" key="1">
    <citation type="submission" date="2019-08" db="EMBL/GenBank/DDBJ databases">
        <title>Bacterial whole genome sequence for Glaciihabitans sp. CHu50b-6-2.</title>
        <authorList>
            <person name="Jin L."/>
        </authorList>
    </citation>
    <scope>NUCLEOTIDE SEQUENCE [LARGE SCALE GENOMIC DNA]</scope>
    <source>
        <strain evidence="5 6">CHu50b-6-2</strain>
    </source>
</reference>
<dbReference type="PANTHER" id="PTHR33164">
    <property type="entry name" value="TRANSCRIPTIONAL REGULATOR, MARR FAMILY"/>
    <property type="match status" value="1"/>
</dbReference>
<dbReference type="InterPro" id="IPR000835">
    <property type="entry name" value="HTH_MarR-typ"/>
</dbReference>
<keyword evidence="3" id="KW-0804">Transcription</keyword>
<sequence>MVGRVNDSAGEAQPALDEIDAVLAAANVLLRVAAQSVLDVEEIVTTPQLRVLILIAASGPQNLGAVAAELGVHPSNATRTCDRLVQAGLIARTEHRADRRYLHLALTERGRDLVSHVLERRRRAIADILSRMSADQRAATARALSGFAAAAGGEGTRDGRFALSLPK</sequence>
<dbReference type="Proteomes" id="UP000321379">
    <property type="component" value="Unassembled WGS sequence"/>
</dbReference>
<dbReference type="GO" id="GO:0003677">
    <property type="term" value="F:DNA binding"/>
    <property type="evidence" value="ECO:0007669"/>
    <property type="project" value="UniProtKB-KW"/>
</dbReference>
<evidence type="ECO:0000256" key="1">
    <source>
        <dbReference type="ARBA" id="ARBA00023015"/>
    </source>
</evidence>
<dbReference type="EMBL" id="VRMG01000009">
    <property type="protein sequence ID" value="TXN29515.1"/>
    <property type="molecule type" value="Genomic_DNA"/>
</dbReference>
<dbReference type="Pfam" id="PF01047">
    <property type="entry name" value="MarR"/>
    <property type="match status" value="1"/>
</dbReference>
<keyword evidence="6" id="KW-1185">Reference proteome</keyword>
<dbReference type="GO" id="GO:0006950">
    <property type="term" value="P:response to stress"/>
    <property type="evidence" value="ECO:0007669"/>
    <property type="project" value="TreeGrafter"/>
</dbReference>
<comment type="caution">
    <text evidence="5">The sequence shown here is derived from an EMBL/GenBank/DDBJ whole genome shotgun (WGS) entry which is preliminary data.</text>
</comment>
<dbReference type="PROSITE" id="PS01117">
    <property type="entry name" value="HTH_MARR_1"/>
    <property type="match status" value="1"/>
</dbReference>
<dbReference type="InterPro" id="IPR023187">
    <property type="entry name" value="Tscrpt_reg_MarR-type_CS"/>
</dbReference>
<dbReference type="AlphaFoldDB" id="A0A5C8UMH9"/>
<dbReference type="Gene3D" id="1.10.10.10">
    <property type="entry name" value="Winged helix-like DNA-binding domain superfamily/Winged helix DNA-binding domain"/>
    <property type="match status" value="1"/>
</dbReference>
<dbReference type="GO" id="GO:0003700">
    <property type="term" value="F:DNA-binding transcription factor activity"/>
    <property type="evidence" value="ECO:0007669"/>
    <property type="project" value="InterPro"/>
</dbReference>
<dbReference type="InterPro" id="IPR036390">
    <property type="entry name" value="WH_DNA-bd_sf"/>
</dbReference>
<organism evidence="5 6">
    <name type="scientific">Lacisediminihabitans profunda</name>
    <dbReference type="NCBI Taxonomy" id="2594790"/>
    <lineage>
        <taxon>Bacteria</taxon>
        <taxon>Bacillati</taxon>
        <taxon>Actinomycetota</taxon>
        <taxon>Actinomycetes</taxon>
        <taxon>Micrococcales</taxon>
        <taxon>Microbacteriaceae</taxon>
        <taxon>Lacisediminihabitans</taxon>
    </lineage>
</organism>
<dbReference type="PRINTS" id="PR00598">
    <property type="entry name" value="HTHMARR"/>
</dbReference>
<name>A0A5C8UMH9_9MICO</name>
<dbReference type="PROSITE" id="PS50995">
    <property type="entry name" value="HTH_MARR_2"/>
    <property type="match status" value="1"/>
</dbReference>